<dbReference type="PROSITE" id="PS51192">
    <property type="entry name" value="HELICASE_ATP_BIND_1"/>
    <property type="match status" value="1"/>
</dbReference>
<sequence>MYSGQWLTKEELPKFIDKSSLTQHPGIIKRQCQRCGNKKWYKLARFPHAKCKKKCLYCRNCIQMGRVTECESLYEMPTSYQLPQQETLTWSGTLTPHQEHAADKIKETITQNQTLLVHAVCGAGKTEMIFPGIEQALSEGKRVCIATPRADVVRELHPRLQKAFPRIPLASLYGGHSKQTSYSPIVISTTHQLYRYKNAFDVLIVDEVDAFPYHNDESLQWATKQAARTAASIIYLTATPRKQQKHLPKIFVPVRYHGHPLPVPTFHLSLRIKTKLPKFTQPERQLLIFAPTITRAKDIAEEMNIPVVHSESPNREEIIDKFRKKEIQMLVTTTILERGVTFPSVDVYVIDAGHEVFDEAALVQIAGRAGRSADDSMGDVRFYMEGKTDAMVEARDAIKRMNKRGYKL</sequence>
<dbReference type="GO" id="GO:0016787">
    <property type="term" value="F:hydrolase activity"/>
    <property type="evidence" value="ECO:0007669"/>
    <property type="project" value="InterPro"/>
</dbReference>
<dbReference type="SUPFAM" id="SSF52540">
    <property type="entry name" value="P-loop containing nucleoside triphosphate hydrolases"/>
    <property type="match status" value="1"/>
</dbReference>
<gene>
    <name evidence="6" type="ORF">SAMN04490247_1180</name>
</gene>
<dbReference type="GO" id="GO:0006302">
    <property type="term" value="P:double-strand break repair"/>
    <property type="evidence" value="ECO:0007669"/>
    <property type="project" value="TreeGrafter"/>
</dbReference>
<dbReference type="OrthoDB" id="2077914at2"/>
<dbReference type="EMBL" id="FNEV01000003">
    <property type="protein sequence ID" value="SDJ22518.1"/>
    <property type="molecule type" value="Genomic_DNA"/>
</dbReference>
<dbReference type="Proteomes" id="UP000199225">
    <property type="component" value="Unassembled WGS sequence"/>
</dbReference>
<name>A0A1G8RZX0_9BACI</name>
<dbReference type="STRING" id="86666.SAMN04490247_1180"/>
<dbReference type="Pfam" id="PF00271">
    <property type="entry name" value="Helicase_C"/>
    <property type="match status" value="1"/>
</dbReference>
<keyword evidence="2" id="KW-0067">ATP-binding</keyword>
<dbReference type="InterPro" id="IPR006935">
    <property type="entry name" value="Helicase/UvrB_N"/>
</dbReference>
<dbReference type="Pfam" id="PF04851">
    <property type="entry name" value="ResIII"/>
    <property type="match status" value="1"/>
</dbReference>
<dbReference type="GO" id="GO:0003677">
    <property type="term" value="F:DNA binding"/>
    <property type="evidence" value="ECO:0007669"/>
    <property type="project" value="UniProtKB-KW"/>
</dbReference>
<keyword evidence="3" id="KW-0238">DNA-binding</keyword>
<reference evidence="7" key="1">
    <citation type="submission" date="2016-10" db="EMBL/GenBank/DDBJ databases">
        <authorList>
            <person name="Varghese N."/>
            <person name="Submissions S."/>
        </authorList>
    </citation>
    <scope>NUCLEOTIDE SEQUENCE [LARGE SCALE GENOMIC DNA]</scope>
    <source>
        <strain evidence="7">DSM 4771</strain>
    </source>
</reference>
<evidence type="ECO:0000256" key="1">
    <source>
        <dbReference type="ARBA" id="ARBA00022741"/>
    </source>
</evidence>
<feature type="domain" description="Helicase C-terminal" evidence="5">
    <location>
        <begin position="271"/>
        <end position="408"/>
    </location>
</feature>
<dbReference type="Gene3D" id="3.40.50.300">
    <property type="entry name" value="P-loop containing nucleotide triphosphate hydrolases"/>
    <property type="match status" value="2"/>
</dbReference>
<dbReference type="InterPro" id="IPR001650">
    <property type="entry name" value="Helicase_C-like"/>
</dbReference>
<dbReference type="GO" id="GO:0005524">
    <property type="term" value="F:ATP binding"/>
    <property type="evidence" value="ECO:0007669"/>
    <property type="project" value="UniProtKB-KW"/>
</dbReference>
<proteinExistence type="predicted"/>
<evidence type="ECO:0000256" key="3">
    <source>
        <dbReference type="ARBA" id="ARBA00023125"/>
    </source>
</evidence>
<feature type="domain" description="Helicase ATP-binding" evidence="4">
    <location>
        <begin position="106"/>
        <end position="258"/>
    </location>
</feature>
<evidence type="ECO:0000256" key="2">
    <source>
        <dbReference type="ARBA" id="ARBA00022840"/>
    </source>
</evidence>
<evidence type="ECO:0000313" key="6">
    <source>
        <dbReference type="EMBL" id="SDJ22518.1"/>
    </source>
</evidence>
<protein>
    <submittedName>
        <fullName evidence="6">Competence protein ComFA</fullName>
    </submittedName>
</protein>
<evidence type="ECO:0000313" key="7">
    <source>
        <dbReference type="Proteomes" id="UP000199225"/>
    </source>
</evidence>
<dbReference type="CDD" id="cd17925">
    <property type="entry name" value="DEXDc_ComFA"/>
    <property type="match status" value="1"/>
</dbReference>
<keyword evidence="1" id="KW-0547">Nucleotide-binding</keyword>
<dbReference type="SMART" id="SM00487">
    <property type="entry name" value="DEXDc"/>
    <property type="match status" value="1"/>
</dbReference>
<evidence type="ECO:0000259" key="4">
    <source>
        <dbReference type="PROSITE" id="PS51192"/>
    </source>
</evidence>
<evidence type="ECO:0000259" key="5">
    <source>
        <dbReference type="PROSITE" id="PS51194"/>
    </source>
</evidence>
<dbReference type="GO" id="GO:0006270">
    <property type="term" value="P:DNA replication initiation"/>
    <property type="evidence" value="ECO:0007669"/>
    <property type="project" value="TreeGrafter"/>
</dbReference>
<dbReference type="GO" id="GO:0043138">
    <property type="term" value="F:3'-5' DNA helicase activity"/>
    <property type="evidence" value="ECO:0007669"/>
    <property type="project" value="TreeGrafter"/>
</dbReference>
<dbReference type="AlphaFoldDB" id="A0A1G8RZX0"/>
<keyword evidence="7" id="KW-1185">Reference proteome</keyword>
<dbReference type="PROSITE" id="PS51194">
    <property type="entry name" value="HELICASE_CTER"/>
    <property type="match status" value="1"/>
</dbReference>
<dbReference type="InterPro" id="IPR027417">
    <property type="entry name" value="P-loop_NTPase"/>
</dbReference>
<dbReference type="InterPro" id="IPR014001">
    <property type="entry name" value="Helicase_ATP-bd"/>
</dbReference>
<dbReference type="PANTHER" id="PTHR30580:SF1">
    <property type="entry name" value="COMF OPERON PROTEIN 1"/>
    <property type="match status" value="1"/>
</dbReference>
<dbReference type="GO" id="GO:0006310">
    <property type="term" value="P:DNA recombination"/>
    <property type="evidence" value="ECO:0007669"/>
    <property type="project" value="TreeGrafter"/>
</dbReference>
<accession>A0A1G8RZX0</accession>
<organism evidence="6 7">
    <name type="scientific">Salimicrobium halophilum</name>
    <dbReference type="NCBI Taxonomy" id="86666"/>
    <lineage>
        <taxon>Bacteria</taxon>
        <taxon>Bacillati</taxon>
        <taxon>Bacillota</taxon>
        <taxon>Bacilli</taxon>
        <taxon>Bacillales</taxon>
        <taxon>Bacillaceae</taxon>
        <taxon>Salimicrobium</taxon>
    </lineage>
</organism>
<dbReference type="SMART" id="SM00490">
    <property type="entry name" value="HELICc"/>
    <property type="match status" value="1"/>
</dbReference>
<dbReference type="PANTHER" id="PTHR30580">
    <property type="entry name" value="PRIMOSOMAL PROTEIN N"/>
    <property type="match status" value="1"/>
</dbReference>